<name>A0A6N2MUD1_SALVM</name>
<dbReference type="AlphaFoldDB" id="A0A6N2MUD1"/>
<protein>
    <submittedName>
        <fullName evidence="1">Uncharacterized protein</fullName>
    </submittedName>
</protein>
<gene>
    <name evidence="1" type="ORF">SVIM_LOCUS421207</name>
</gene>
<accession>A0A6N2MUD1</accession>
<dbReference type="EMBL" id="CAADRP010001963">
    <property type="protein sequence ID" value="VFU58002.1"/>
    <property type="molecule type" value="Genomic_DNA"/>
</dbReference>
<proteinExistence type="predicted"/>
<sequence length="77" mass="9137">MKVYVTDEKELIMEPVLKWARNPDITIAVKAFGLEATVQMTFQTCFEECQCELERLLQNGKPQEISLSSYMRYEWKR</sequence>
<reference evidence="1" key="1">
    <citation type="submission" date="2019-03" db="EMBL/GenBank/DDBJ databases">
        <authorList>
            <person name="Mank J."/>
            <person name="Almeida P."/>
        </authorList>
    </citation>
    <scope>NUCLEOTIDE SEQUENCE</scope>
    <source>
        <strain evidence="1">78183</strain>
    </source>
</reference>
<organism evidence="1">
    <name type="scientific">Salix viminalis</name>
    <name type="common">Common osier</name>
    <name type="synonym">Basket willow</name>
    <dbReference type="NCBI Taxonomy" id="40686"/>
    <lineage>
        <taxon>Eukaryota</taxon>
        <taxon>Viridiplantae</taxon>
        <taxon>Streptophyta</taxon>
        <taxon>Embryophyta</taxon>
        <taxon>Tracheophyta</taxon>
        <taxon>Spermatophyta</taxon>
        <taxon>Magnoliopsida</taxon>
        <taxon>eudicotyledons</taxon>
        <taxon>Gunneridae</taxon>
        <taxon>Pentapetalae</taxon>
        <taxon>rosids</taxon>
        <taxon>fabids</taxon>
        <taxon>Malpighiales</taxon>
        <taxon>Salicaceae</taxon>
        <taxon>Saliceae</taxon>
        <taxon>Salix</taxon>
    </lineage>
</organism>
<evidence type="ECO:0000313" key="1">
    <source>
        <dbReference type="EMBL" id="VFU58002.1"/>
    </source>
</evidence>